<accession>A0A061BF90</accession>
<sequence>MLWVARAAARSPRHVPRLLQARPSSFFSDSLLLQRIAARLELAKRDADELAERLRANQQQRSIEVASRRALETEHDDLYEPLNTSGKSSQELVEDEEDARDEASEEPDSEEEPLFYLETPSYREADLRAELEGWERPVLTNEQIKALGAKYFCMVASPADAYSPVALRHSLVDLDGQPMSDERIKEARQCRRHLTLDILDFRKTWKNQDKALVDLSLSILEKRFPEFAYCPAEKGAYLDTHDKPARHLARWKAMQYLLWDHKRYRRYWINSRLSRTATTIPEEQVR</sequence>
<evidence type="ECO:0000313" key="3">
    <source>
        <dbReference type="EMBL" id="CDR48643.1"/>
    </source>
</evidence>
<feature type="compositionally biased region" description="Acidic residues" evidence="2">
    <location>
        <begin position="92"/>
        <end position="113"/>
    </location>
</feature>
<protein>
    <submittedName>
        <fullName evidence="3">RHTO0S19e01442g1_1</fullName>
    </submittedName>
</protein>
<keyword evidence="1" id="KW-0175">Coiled coil</keyword>
<feature type="region of interest" description="Disordered" evidence="2">
    <location>
        <begin position="74"/>
        <end position="117"/>
    </location>
</feature>
<gene>
    <name evidence="3" type="ORF">RHTO0S_19e01442g</name>
</gene>
<feature type="coiled-coil region" evidence="1">
    <location>
        <begin position="33"/>
        <end position="60"/>
    </location>
</feature>
<reference evidence="3" key="1">
    <citation type="journal article" date="2014" name="Genome Announc.">
        <title>Draft genome sequence of Rhodosporidium toruloides CECT1137, an oleaginous yeast of biotechnological interest.</title>
        <authorList>
            <person name="Morin N."/>
            <person name="Calcas X."/>
            <person name="Devillers H."/>
            <person name="Durrens P."/>
            <person name="Sherman D.J."/>
            <person name="Nicaud J.-M."/>
            <person name="Neuveglise C."/>
        </authorList>
    </citation>
    <scope>NUCLEOTIDE SEQUENCE</scope>
    <source>
        <strain evidence="3">CECT1137</strain>
    </source>
</reference>
<proteinExistence type="predicted"/>
<dbReference type="EMBL" id="LK052954">
    <property type="protein sequence ID" value="CDR48643.1"/>
    <property type="molecule type" value="Genomic_DNA"/>
</dbReference>
<evidence type="ECO:0000256" key="1">
    <source>
        <dbReference type="SAM" id="Coils"/>
    </source>
</evidence>
<dbReference type="AlphaFoldDB" id="A0A061BF90"/>
<name>A0A061BF90_RHOTO</name>
<dbReference type="OrthoDB" id="2537577at2759"/>
<organism evidence="3">
    <name type="scientific">Rhodotorula toruloides</name>
    <name type="common">Yeast</name>
    <name type="synonym">Rhodosporidium toruloides</name>
    <dbReference type="NCBI Taxonomy" id="5286"/>
    <lineage>
        <taxon>Eukaryota</taxon>
        <taxon>Fungi</taxon>
        <taxon>Dikarya</taxon>
        <taxon>Basidiomycota</taxon>
        <taxon>Pucciniomycotina</taxon>
        <taxon>Microbotryomycetes</taxon>
        <taxon>Sporidiobolales</taxon>
        <taxon>Sporidiobolaceae</taxon>
        <taxon>Rhodotorula</taxon>
    </lineage>
</organism>
<feature type="compositionally biased region" description="Polar residues" evidence="2">
    <location>
        <begin position="82"/>
        <end position="91"/>
    </location>
</feature>
<evidence type="ECO:0000256" key="2">
    <source>
        <dbReference type="SAM" id="MobiDB-lite"/>
    </source>
</evidence>